<evidence type="ECO:0000259" key="1">
    <source>
        <dbReference type="PROSITE" id="PS50164"/>
    </source>
</evidence>
<dbReference type="EMBL" id="JBBMEZ010000014">
    <property type="protein sequence ID" value="MEQ2469989.1"/>
    <property type="molecule type" value="Genomic_DNA"/>
</dbReference>
<dbReference type="PROSITE" id="PS50164">
    <property type="entry name" value="GIY_YIG"/>
    <property type="match status" value="1"/>
</dbReference>
<dbReference type="Pfam" id="PF22945">
    <property type="entry name" value="LEM-3_GIY-YIG"/>
    <property type="match status" value="1"/>
</dbReference>
<sequence length="366" mass="42652">MFLMNGFSDKVKQKLGYYVYALADPRDNKIFYIGKGINNRIFQHEEKLDNSNKSNRIKEILSLGNKIKKLIISYGLSEKEAFVAESALINIMNYIDSQSLTNVVSGHHTAPVITAEDFEKIYGAEILSKEDIFRNLLIVKINSLYKYDMSDSQVMECARGHWIIDTKRAENCDYLIAVNHGLIVGVYENMKWYSSGVETPFYPRLCKENLSRSNRKYCTCQAVNKPNIYINKNIADLVNMTQNPVSYINGRKNAAKVLKPYYEKFINNSMDIHDFEMNFGNDLVKMGFKLGSFNDSKYEYNNKNILNITDYNQLKKMLKHTDYSTATSLLISKWRYITHWSYMDYQQEKDLPFFKAVIERIFELSE</sequence>
<dbReference type="InterPro" id="IPR035901">
    <property type="entry name" value="GIY-YIG_endonuc_sf"/>
</dbReference>
<dbReference type="SUPFAM" id="SSF82771">
    <property type="entry name" value="GIY-YIG endonuclease"/>
    <property type="match status" value="1"/>
</dbReference>
<accession>A0ABV1F9E0</accession>
<proteinExistence type="predicted"/>
<reference evidence="2 3" key="1">
    <citation type="submission" date="2024-03" db="EMBL/GenBank/DDBJ databases">
        <title>Human intestinal bacterial collection.</title>
        <authorList>
            <person name="Pauvert C."/>
            <person name="Hitch T.C.A."/>
            <person name="Clavel T."/>
        </authorList>
    </citation>
    <scope>NUCLEOTIDE SEQUENCE [LARGE SCALE GENOMIC DNA]</scope>
    <source>
        <strain evidence="2 3">CLA-JM-H38</strain>
    </source>
</reference>
<dbReference type="Proteomes" id="UP001490816">
    <property type="component" value="Unassembled WGS sequence"/>
</dbReference>
<keyword evidence="3" id="KW-1185">Reference proteome</keyword>
<organism evidence="2 3">
    <name type="scientific">Ruminococcoides intestinale</name>
    <dbReference type="NCBI Taxonomy" id="3133162"/>
    <lineage>
        <taxon>Bacteria</taxon>
        <taxon>Bacillati</taxon>
        <taxon>Bacillota</taxon>
        <taxon>Clostridia</taxon>
        <taxon>Eubacteriales</taxon>
        <taxon>Oscillospiraceae</taxon>
        <taxon>Ruminococcoides</taxon>
    </lineage>
</organism>
<evidence type="ECO:0000313" key="3">
    <source>
        <dbReference type="Proteomes" id="UP001490816"/>
    </source>
</evidence>
<feature type="domain" description="GIY-YIG" evidence="1">
    <location>
        <begin position="15"/>
        <end position="103"/>
    </location>
</feature>
<dbReference type="InterPro" id="IPR000305">
    <property type="entry name" value="GIY-YIG_endonuc"/>
</dbReference>
<gene>
    <name evidence="2" type="ORF">WMO39_06550</name>
</gene>
<evidence type="ECO:0000313" key="2">
    <source>
        <dbReference type="EMBL" id="MEQ2469989.1"/>
    </source>
</evidence>
<comment type="caution">
    <text evidence="2">The sequence shown here is derived from an EMBL/GenBank/DDBJ whole genome shotgun (WGS) entry which is preliminary data.</text>
</comment>
<dbReference type="RefSeq" id="WP_367286056.1">
    <property type="nucleotide sequence ID" value="NZ_JBBMEZ010000014.1"/>
</dbReference>
<dbReference type="CDD" id="cd10440">
    <property type="entry name" value="GIY-YIG_COG3680"/>
    <property type="match status" value="1"/>
</dbReference>
<name>A0ABV1F9E0_9FIRM</name>
<protein>
    <recommendedName>
        <fullName evidence="1">GIY-YIG domain-containing protein</fullName>
    </recommendedName>
</protein>